<keyword evidence="3" id="KW-1185">Reference proteome</keyword>
<proteinExistence type="predicted"/>
<reference evidence="3" key="1">
    <citation type="journal article" date="2013" name="Nat. Genet.">
        <title>The duck genome and transcriptome provide insight into an avian influenza virus reservoir species.</title>
        <authorList>
            <person name="Huang Y."/>
            <person name="Li Y."/>
            <person name="Burt D.W."/>
            <person name="Chen H."/>
            <person name="Zhang Y."/>
            <person name="Qian W."/>
            <person name="Kim H."/>
            <person name="Gan S."/>
            <person name="Zhao Y."/>
            <person name="Li J."/>
            <person name="Yi K."/>
            <person name="Feng H."/>
            <person name="Zhu P."/>
            <person name="Li B."/>
            <person name="Liu Q."/>
            <person name="Fairley S."/>
            <person name="Magor K.E."/>
            <person name="Du Z."/>
            <person name="Hu X."/>
            <person name="Goodman L."/>
            <person name="Tafer H."/>
            <person name="Vignal A."/>
            <person name="Lee T."/>
            <person name="Kim K.W."/>
            <person name="Sheng Z."/>
            <person name="An Y."/>
            <person name="Searle S."/>
            <person name="Herrero J."/>
            <person name="Groenen M.A."/>
            <person name="Crooijmans R.P."/>
            <person name="Faraut T."/>
            <person name="Cai Q."/>
            <person name="Webster R.G."/>
            <person name="Aldridge J.R."/>
            <person name="Warren W.C."/>
            <person name="Bartschat S."/>
            <person name="Kehr S."/>
            <person name="Marz M."/>
            <person name="Stadler P.F."/>
            <person name="Smith J."/>
            <person name="Kraus R.H."/>
            <person name="Zhao Y."/>
            <person name="Ren L."/>
            <person name="Fei J."/>
            <person name="Morisson M."/>
            <person name="Kaiser P."/>
            <person name="Griffin D.K."/>
            <person name="Rao M."/>
            <person name="Pitel F."/>
            <person name="Wang J."/>
            <person name="Li N."/>
        </authorList>
    </citation>
    <scope>NUCLEOTIDE SEQUENCE [LARGE SCALE GENOMIC DNA]</scope>
</reference>
<dbReference type="AlphaFoldDB" id="R0KCG7"/>
<accession>R0KCG7</accession>
<name>R0KCG7_ANAPL</name>
<dbReference type="Proteomes" id="UP000296049">
    <property type="component" value="Unassembled WGS sequence"/>
</dbReference>
<evidence type="ECO:0000313" key="2">
    <source>
        <dbReference type="EMBL" id="EOB08061.1"/>
    </source>
</evidence>
<feature type="region of interest" description="Disordered" evidence="1">
    <location>
        <begin position="1"/>
        <end position="40"/>
    </location>
</feature>
<organism evidence="2 3">
    <name type="scientific">Anas platyrhynchos</name>
    <name type="common">Mallard</name>
    <name type="synonym">Anas boschas</name>
    <dbReference type="NCBI Taxonomy" id="8839"/>
    <lineage>
        <taxon>Eukaryota</taxon>
        <taxon>Metazoa</taxon>
        <taxon>Chordata</taxon>
        <taxon>Craniata</taxon>
        <taxon>Vertebrata</taxon>
        <taxon>Euteleostomi</taxon>
        <taxon>Archelosauria</taxon>
        <taxon>Archosauria</taxon>
        <taxon>Dinosauria</taxon>
        <taxon>Saurischia</taxon>
        <taxon>Theropoda</taxon>
        <taxon>Coelurosauria</taxon>
        <taxon>Aves</taxon>
        <taxon>Neognathae</taxon>
        <taxon>Galloanserae</taxon>
        <taxon>Anseriformes</taxon>
        <taxon>Anatidae</taxon>
        <taxon>Anatinae</taxon>
        <taxon>Anas</taxon>
    </lineage>
</organism>
<protein>
    <submittedName>
        <fullName evidence="2">Uncharacterized protein</fullName>
    </submittedName>
</protein>
<sequence>MHNPTGTEGVVHGQTHSCSGAESIPGDGREGEPGGKVNTDVEGEGALQLSAELISQSGNQNKLMMLARQEDIIVILSTITPPLAKHEGTRGLPNPRETSSGCTDPTLLSSEAFLKHHPHCEGAASARLGQDHGSSTSRCPVGLSLVLGTNCLLLLEAKLFRKTLQRDAPEKRDPIKERTLRGCVMGTGTELPDFSGTASVSLLFEANKPNKHKHEINKSPFFFAYKTASTLEDFALEGVLPSNHASPQPWFTKPLQTPFCKQKHVHAAMLALACCCSSFIQQSCPGTALPLGTVVPTSSRLPFLCVHSCWSRDLIWLRMNADTWRIYARLKLRYSHSLKACVYIRNATKKCHNLFQYDFIDK</sequence>
<evidence type="ECO:0000256" key="1">
    <source>
        <dbReference type="SAM" id="MobiDB-lite"/>
    </source>
</evidence>
<evidence type="ECO:0000313" key="3">
    <source>
        <dbReference type="Proteomes" id="UP000296049"/>
    </source>
</evidence>
<gene>
    <name evidence="2" type="ORF">Anapl_00294</name>
</gene>
<dbReference type="EMBL" id="KB742479">
    <property type="protein sequence ID" value="EOB08061.1"/>
    <property type="molecule type" value="Genomic_DNA"/>
</dbReference>